<feature type="region of interest" description="Disordered" evidence="1">
    <location>
        <begin position="126"/>
        <end position="206"/>
    </location>
</feature>
<proteinExistence type="predicted"/>
<keyword evidence="3" id="KW-1185">Reference proteome</keyword>
<name>A0A1Y1I9B2_KLENI</name>
<accession>A0A1Y1I9B2</accession>
<evidence type="ECO:0000256" key="1">
    <source>
        <dbReference type="SAM" id="MobiDB-lite"/>
    </source>
</evidence>
<dbReference type="EMBL" id="DF237309">
    <property type="protein sequence ID" value="GAQ87555.1"/>
    <property type="molecule type" value="Genomic_DNA"/>
</dbReference>
<sequence length="466" mass="49761">MVPALTRECSVCKERKSCRWFIPQEGNGCPPICKTCNAEDAKRKSEPPPPLMCPIVQRGGKTIGRKCSGAYEPGGQQQGSTVLPALPSSVEQGNEQKRGEGAAEVLRRGVLAPTVVQEWDLRGAEDVEGTRRSKRRLAQGGSRDALMTSVGEPSSAKHAKRKAAVEAEMEEEPPEKKRSLREIDKRSAKQGSDPTPDSALAAGYSVEECGGDIEEAGEAGGQQCVGCGVTESRRWYGGGNTCSKCYNREYERNRRARSGGNSAEGSVPHNGGPKVAALEPSPNQGLQKETKSSEPTGELKRNRGRPPLGAPKSSGKKTVAAEVCEAGRCADCGTRKTPQWHAGAGEPETQCQKCHDQGLGGVCHRCGAKSSCNWCKGPEEPKPTCSSCYVKLSEAKTDGGPAGAARGESPLSETKAAPEAVSGEGIPLTGALVSRRVEFWCPVDNRFNAGRIVRFTNYNKWHQIQT</sequence>
<evidence type="ECO:0008006" key="4">
    <source>
        <dbReference type="Google" id="ProtNLM"/>
    </source>
</evidence>
<feature type="region of interest" description="Disordered" evidence="1">
    <location>
        <begin position="398"/>
        <end position="422"/>
    </location>
</feature>
<evidence type="ECO:0000313" key="2">
    <source>
        <dbReference type="EMBL" id="GAQ87555.1"/>
    </source>
</evidence>
<feature type="region of interest" description="Disordered" evidence="1">
    <location>
        <begin position="256"/>
        <end position="316"/>
    </location>
</feature>
<feature type="compositionally biased region" description="Basic and acidic residues" evidence="1">
    <location>
        <begin position="288"/>
        <end position="301"/>
    </location>
</feature>
<protein>
    <recommendedName>
        <fullName evidence="4">GATA-type domain-containing protein</fullName>
    </recommendedName>
</protein>
<evidence type="ECO:0000313" key="3">
    <source>
        <dbReference type="Proteomes" id="UP000054558"/>
    </source>
</evidence>
<gene>
    <name evidence="2" type="ORF">KFL_003600150</name>
</gene>
<organism evidence="2 3">
    <name type="scientific">Klebsormidium nitens</name>
    <name type="common">Green alga</name>
    <name type="synonym">Ulothrix nitens</name>
    <dbReference type="NCBI Taxonomy" id="105231"/>
    <lineage>
        <taxon>Eukaryota</taxon>
        <taxon>Viridiplantae</taxon>
        <taxon>Streptophyta</taxon>
        <taxon>Klebsormidiophyceae</taxon>
        <taxon>Klebsormidiales</taxon>
        <taxon>Klebsormidiaceae</taxon>
        <taxon>Klebsormidium</taxon>
    </lineage>
</organism>
<feature type="compositionally biased region" description="Basic and acidic residues" evidence="1">
    <location>
        <begin position="174"/>
        <end position="187"/>
    </location>
</feature>
<reference evidence="2 3" key="1">
    <citation type="journal article" date="2014" name="Nat. Commun.">
        <title>Klebsormidium flaccidum genome reveals primary factors for plant terrestrial adaptation.</title>
        <authorList>
            <person name="Hori K."/>
            <person name="Maruyama F."/>
            <person name="Fujisawa T."/>
            <person name="Togashi T."/>
            <person name="Yamamoto N."/>
            <person name="Seo M."/>
            <person name="Sato S."/>
            <person name="Yamada T."/>
            <person name="Mori H."/>
            <person name="Tajima N."/>
            <person name="Moriyama T."/>
            <person name="Ikeuchi M."/>
            <person name="Watanabe M."/>
            <person name="Wada H."/>
            <person name="Kobayashi K."/>
            <person name="Saito M."/>
            <person name="Masuda T."/>
            <person name="Sasaki-Sekimoto Y."/>
            <person name="Mashiguchi K."/>
            <person name="Awai K."/>
            <person name="Shimojima M."/>
            <person name="Masuda S."/>
            <person name="Iwai M."/>
            <person name="Nobusawa T."/>
            <person name="Narise T."/>
            <person name="Kondo S."/>
            <person name="Saito H."/>
            <person name="Sato R."/>
            <person name="Murakawa M."/>
            <person name="Ihara Y."/>
            <person name="Oshima-Yamada Y."/>
            <person name="Ohtaka K."/>
            <person name="Satoh M."/>
            <person name="Sonobe K."/>
            <person name="Ishii M."/>
            <person name="Ohtani R."/>
            <person name="Kanamori-Sato M."/>
            <person name="Honoki R."/>
            <person name="Miyazaki D."/>
            <person name="Mochizuki H."/>
            <person name="Umetsu J."/>
            <person name="Higashi K."/>
            <person name="Shibata D."/>
            <person name="Kamiya Y."/>
            <person name="Sato N."/>
            <person name="Nakamura Y."/>
            <person name="Tabata S."/>
            <person name="Ida S."/>
            <person name="Kurokawa K."/>
            <person name="Ohta H."/>
        </authorList>
    </citation>
    <scope>NUCLEOTIDE SEQUENCE [LARGE SCALE GENOMIC DNA]</scope>
    <source>
        <strain evidence="2 3">NIES-2285</strain>
    </source>
</reference>
<dbReference type="Proteomes" id="UP000054558">
    <property type="component" value="Unassembled WGS sequence"/>
</dbReference>
<dbReference type="AlphaFoldDB" id="A0A1Y1I9B2"/>